<dbReference type="PANTHER" id="PTHR30293:SF0">
    <property type="entry name" value="NITROGEN ASSIMILATION REGULATORY PROTEIN NAC"/>
    <property type="match status" value="1"/>
</dbReference>
<dbReference type="RefSeq" id="WP_339969138.1">
    <property type="nucleotide sequence ID" value="NZ_JBBHJY010000010.1"/>
</dbReference>
<evidence type="ECO:0000313" key="7">
    <source>
        <dbReference type="EMBL" id="MEJ6011671.1"/>
    </source>
</evidence>
<dbReference type="InterPro" id="IPR000847">
    <property type="entry name" value="LysR_HTH_N"/>
</dbReference>
<evidence type="ECO:0000256" key="2">
    <source>
        <dbReference type="ARBA" id="ARBA00023015"/>
    </source>
</evidence>
<evidence type="ECO:0000313" key="8">
    <source>
        <dbReference type="Proteomes" id="UP001379235"/>
    </source>
</evidence>
<evidence type="ECO:0000256" key="5">
    <source>
        <dbReference type="ARBA" id="ARBA00023163"/>
    </source>
</evidence>
<dbReference type="EMBL" id="JBBHJY010000010">
    <property type="protein sequence ID" value="MEJ6011671.1"/>
    <property type="molecule type" value="Genomic_DNA"/>
</dbReference>
<dbReference type="SUPFAM" id="SSF46785">
    <property type="entry name" value="Winged helix' DNA-binding domain"/>
    <property type="match status" value="1"/>
</dbReference>
<dbReference type="InterPro" id="IPR036390">
    <property type="entry name" value="WH_DNA-bd_sf"/>
</dbReference>
<reference evidence="7 8" key="1">
    <citation type="submission" date="2024-03" db="EMBL/GenBank/DDBJ databases">
        <authorList>
            <person name="Jo J.-H."/>
        </authorList>
    </citation>
    <scope>NUCLEOTIDE SEQUENCE [LARGE SCALE GENOMIC DNA]</scope>
    <source>
        <strain evidence="7 8">AS3R-12</strain>
    </source>
</reference>
<dbReference type="InterPro" id="IPR005119">
    <property type="entry name" value="LysR_subst-bd"/>
</dbReference>
<dbReference type="Pfam" id="PF00126">
    <property type="entry name" value="HTH_1"/>
    <property type="match status" value="1"/>
</dbReference>
<dbReference type="PANTHER" id="PTHR30293">
    <property type="entry name" value="TRANSCRIPTIONAL REGULATORY PROTEIN NAC-RELATED"/>
    <property type="match status" value="1"/>
</dbReference>
<keyword evidence="8" id="KW-1185">Reference proteome</keyword>
<keyword evidence="2" id="KW-0805">Transcription regulation</keyword>
<keyword evidence="5" id="KW-0804">Transcription</keyword>
<sequence>METRYLRSFLKIAETGSITRAADSLGISQPSLSQQLLRLEDEAGVALFARTARGVTLTESGRRFLAHARSIIEGVNSALEDARQSGEDAVGEVILAAPYSISRIAGTALFEAMAERAPNVRFRLVEAMTAQIWGWLEEAKVDLGILNYLGPRRKLAFSHLASEELFLVGPPGEFGGLDGTVVVDVARLPELPLILPGFPHSLRQLIDQEAAKHRIGLQTYRDMDALAHASGLIAAGHGYSILPLSAVAIDVAAGRVSIARIGNASFRRQVSIARNSAVVITHASVICEKVVHDVLGDLKKTGTWVVKDPE</sequence>
<evidence type="ECO:0000256" key="1">
    <source>
        <dbReference type="ARBA" id="ARBA00009437"/>
    </source>
</evidence>
<protein>
    <submittedName>
        <fullName evidence="7">LysR family transcriptional regulator</fullName>
    </submittedName>
</protein>
<dbReference type="PROSITE" id="PS50931">
    <property type="entry name" value="HTH_LYSR"/>
    <property type="match status" value="1"/>
</dbReference>
<dbReference type="InterPro" id="IPR036388">
    <property type="entry name" value="WH-like_DNA-bd_sf"/>
</dbReference>
<keyword evidence="3" id="KW-0238">DNA-binding</keyword>
<proteinExistence type="inferred from homology"/>
<accession>A0ABU8SCH7</accession>
<dbReference type="Gene3D" id="1.10.10.10">
    <property type="entry name" value="Winged helix-like DNA-binding domain superfamily/Winged helix DNA-binding domain"/>
    <property type="match status" value="1"/>
</dbReference>
<dbReference type="Proteomes" id="UP001379235">
    <property type="component" value="Unassembled WGS sequence"/>
</dbReference>
<dbReference type="SUPFAM" id="SSF53850">
    <property type="entry name" value="Periplasmic binding protein-like II"/>
    <property type="match status" value="1"/>
</dbReference>
<comment type="similarity">
    <text evidence="1">Belongs to the LysR transcriptional regulatory family.</text>
</comment>
<feature type="domain" description="HTH lysR-type" evidence="6">
    <location>
        <begin position="1"/>
        <end position="58"/>
    </location>
</feature>
<evidence type="ECO:0000256" key="4">
    <source>
        <dbReference type="ARBA" id="ARBA00023159"/>
    </source>
</evidence>
<dbReference type="Pfam" id="PF03466">
    <property type="entry name" value="LysR_substrate"/>
    <property type="match status" value="1"/>
</dbReference>
<dbReference type="PRINTS" id="PR00039">
    <property type="entry name" value="HTHLYSR"/>
</dbReference>
<organism evidence="7 8">
    <name type="scientific">Novosphingobium aquae</name>
    <dbReference type="NCBI Taxonomy" id="3133435"/>
    <lineage>
        <taxon>Bacteria</taxon>
        <taxon>Pseudomonadati</taxon>
        <taxon>Pseudomonadota</taxon>
        <taxon>Alphaproteobacteria</taxon>
        <taxon>Sphingomonadales</taxon>
        <taxon>Sphingomonadaceae</taxon>
        <taxon>Novosphingobium</taxon>
    </lineage>
</organism>
<gene>
    <name evidence="7" type="ORF">WG900_17285</name>
</gene>
<evidence type="ECO:0000259" key="6">
    <source>
        <dbReference type="PROSITE" id="PS50931"/>
    </source>
</evidence>
<comment type="caution">
    <text evidence="7">The sequence shown here is derived from an EMBL/GenBank/DDBJ whole genome shotgun (WGS) entry which is preliminary data.</text>
</comment>
<name>A0ABU8SCH7_9SPHN</name>
<dbReference type="Gene3D" id="3.40.190.10">
    <property type="entry name" value="Periplasmic binding protein-like II"/>
    <property type="match status" value="2"/>
</dbReference>
<keyword evidence="4" id="KW-0010">Activator</keyword>
<evidence type="ECO:0000256" key="3">
    <source>
        <dbReference type="ARBA" id="ARBA00023125"/>
    </source>
</evidence>